<feature type="compositionally biased region" description="Low complexity" evidence="2">
    <location>
        <begin position="321"/>
        <end position="336"/>
    </location>
</feature>
<keyword evidence="6" id="KW-1185">Reference proteome</keyword>
<dbReference type="InterPro" id="IPR057683">
    <property type="entry name" value="DUF7923"/>
</dbReference>
<comment type="caution">
    <text evidence="5">The sequence shown here is derived from an EMBL/GenBank/DDBJ whole genome shotgun (WGS) entry which is preliminary data.</text>
</comment>
<sequence length="534" mass="60042">MDLRAHAERCMADTDHILGDARDWMGSFISSDQQKNEVITALIKQLEDHQHEIGQLKRDLAAEHKSRNNFQMEAERYESSMQRFEQKINEGSFISVLIDGDGAKFADIFLHNPAEGAPRAAQALKQAVRNYIQNEFPELDGEDIPIHIRVYANLNGLAQSLRMSRIIDRDEDMKFFAEQFTNSRTEVDFVNVGRGKENADSKIRKMLSHYHKNLQCKKIFVACCHDNGYLHDLREYSDKNDLYRKIVLVETTTAEPLFQTLGFPIIRFDGVFRSRPLDNETKHGSVMPIRPIQPPEPSSLPLVPARQPSITQAQIDAITRAAAPTSPTPASSESQPSPAPVKADIEAVSRTPSIVNSGNGGMSISYATAGGQGGELQNISLKAAKTKKPIKTILYNYDGCRIDPPTKHPANTPAQGTYQTKLEKVSPNAFCNDQYLVGICRRRECDRVHNMDLTPQEVSIHRYKARTSVCPRGPECDDYDCYLSHHCLKDPRCARGSACKFTNTDYGNLHLDTNEKLQPATRWTQGSDFPEHLQ</sequence>
<feature type="coiled-coil region" evidence="1">
    <location>
        <begin position="39"/>
        <end position="87"/>
    </location>
</feature>
<accession>A0ABR2UXB4</accession>
<dbReference type="PANTHER" id="PTHR37543">
    <property type="entry name" value="CCCH ZINC FINGER DNA BINDING PROTEIN (AFU_ORTHOLOGUE AFUA_5G12760)"/>
    <property type="match status" value="1"/>
</dbReference>
<protein>
    <recommendedName>
        <fullName evidence="7">C3H1-type domain-containing protein</fullName>
    </recommendedName>
</protein>
<evidence type="ECO:0000259" key="4">
    <source>
        <dbReference type="Pfam" id="PF25543"/>
    </source>
</evidence>
<dbReference type="InterPro" id="IPR057654">
    <property type="entry name" value="Znf-CCCH_tandem"/>
</dbReference>
<proteinExistence type="predicted"/>
<keyword evidence="1" id="KW-0175">Coiled coil</keyword>
<reference evidence="5 6" key="1">
    <citation type="journal article" date="2024" name="J. Plant Pathol.">
        <title>Sequence and assembly of the genome of Seiridium unicorne, isolate CBS 538.82, causal agent of cypress canker disease.</title>
        <authorList>
            <person name="Scali E."/>
            <person name="Rocca G.D."/>
            <person name="Danti R."/>
            <person name="Garbelotto M."/>
            <person name="Barberini S."/>
            <person name="Baroncelli R."/>
            <person name="Emiliani G."/>
        </authorList>
    </citation>
    <scope>NUCLEOTIDE SEQUENCE [LARGE SCALE GENOMIC DNA]</scope>
    <source>
        <strain evidence="5 6">BM-138-508</strain>
    </source>
</reference>
<dbReference type="Pfam" id="PF25543">
    <property type="entry name" value="zf-CCCH_tandem"/>
    <property type="match status" value="1"/>
</dbReference>
<evidence type="ECO:0000259" key="3">
    <source>
        <dbReference type="Pfam" id="PF25540"/>
    </source>
</evidence>
<evidence type="ECO:0000256" key="1">
    <source>
        <dbReference type="SAM" id="Coils"/>
    </source>
</evidence>
<feature type="domain" description="DUF7923" evidence="3">
    <location>
        <begin position="90"/>
        <end position="272"/>
    </location>
</feature>
<dbReference type="PANTHER" id="PTHR37543:SF1">
    <property type="entry name" value="CCCH ZINC FINGER DNA BINDING PROTEIN (AFU_ORTHOLOGUE AFUA_5G12760)"/>
    <property type="match status" value="1"/>
</dbReference>
<evidence type="ECO:0008006" key="7">
    <source>
        <dbReference type="Google" id="ProtNLM"/>
    </source>
</evidence>
<gene>
    <name evidence="5" type="ORF">SUNI508_01321</name>
</gene>
<name>A0ABR2UXB4_9PEZI</name>
<feature type="region of interest" description="Disordered" evidence="2">
    <location>
        <begin position="321"/>
        <end position="342"/>
    </location>
</feature>
<evidence type="ECO:0000256" key="2">
    <source>
        <dbReference type="SAM" id="MobiDB-lite"/>
    </source>
</evidence>
<dbReference type="EMBL" id="JARVKF010000330">
    <property type="protein sequence ID" value="KAK9419344.1"/>
    <property type="molecule type" value="Genomic_DNA"/>
</dbReference>
<evidence type="ECO:0000313" key="6">
    <source>
        <dbReference type="Proteomes" id="UP001408356"/>
    </source>
</evidence>
<feature type="domain" description="Tandem CCCH zinc finger" evidence="4">
    <location>
        <begin position="462"/>
        <end position="503"/>
    </location>
</feature>
<dbReference type="Pfam" id="PF25540">
    <property type="entry name" value="DUF7923"/>
    <property type="match status" value="1"/>
</dbReference>
<dbReference type="Proteomes" id="UP001408356">
    <property type="component" value="Unassembled WGS sequence"/>
</dbReference>
<organism evidence="5 6">
    <name type="scientific">Seiridium unicorne</name>
    <dbReference type="NCBI Taxonomy" id="138068"/>
    <lineage>
        <taxon>Eukaryota</taxon>
        <taxon>Fungi</taxon>
        <taxon>Dikarya</taxon>
        <taxon>Ascomycota</taxon>
        <taxon>Pezizomycotina</taxon>
        <taxon>Sordariomycetes</taxon>
        <taxon>Xylariomycetidae</taxon>
        <taxon>Amphisphaeriales</taxon>
        <taxon>Sporocadaceae</taxon>
        <taxon>Seiridium</taxon>
    </lineage>
</organism>
<evidence type="ECO:0000313" key="5">
    <source>
        <dbReference type="EMBL" id="KAK9419344.1"/>
    </source>
</evidence>